<dbReference type="Gene3D" id="3.30.900.10">
    <property type="entry name" value="HORMA domain"/>
    <property type="match status" value="1"/>
</dbReference>
<dbReference type="EMBL" id="ML179465">
    <property type="protein sequence ID" value="THU87082.1"/>
    <property type="molecule type" value="Genomic_DNA"/>
</dbReference>
<protein>
    <submittedName>
        <fullName evidence="2">Uncharacterized protein</fullName>
    </submittedName>
</protein>
<name>A0A4S8LDT2_DENBC</name>
<feature type="compositionally biased region" description="Basic and acidic residues" evidence="1">
    <location>
        <begin position="108"/>
        <end position="122"/>
    </location>
</feature>
<evidence type="ECO:0000313" key="2">
    <source>
        <dbReference type="EMBL" id="THU87082.1"/>
    </source>
</evidence>
<evidence type="ECO:0000256" key="1">
    <source>
        <dbReference type="SAM" id="MobiDB-lite"/>
    </source>
</evidence>
<feature type="compositionally biased region" description="Low complexity" evidence="1">
    <location>
        <begin position="1"/>
        <end position="10"/>
    </location>
</feature>
<feature type="compositionally biased region" description="Low complexity" evidence="1">
    <location>
        <begin position="17"/>
        <end position="29"/>
    </location>
</feature>
<accession>A0A4S8LDT2</accession>
<dbReference type="Proteomes" id="UP000297245">
    <property type="component" value="Unassembled WGS sequence"/>
</dbReference>
<keyword evidence="3" id="KW-1185">Reference proteome</keyword>
<gene>
    <name evidence="2" type="ORF">K435DRAFT_355762</name>
</gene>
<evidence type="ECO:0000313" key="3">
    <source>
        <dbReference type="Proteomes" id="UP000297245"/>
    </source>
</evidence>
<feature type="region of interest" description="Disordered" evidence="1">
    <location>
        <begin position="1"/>
        <end position="40"/>
    </location>
</feature>
<feature type="region of interest" description="Disordered" evidence="1">
    <location>
        <begin position="98"/>
        <end position="122"/>
    </location>
</feature>
<reference evidence="2 3" key="1">
    <citation type="journal article" date="2019" name="Nat. Ecol. Evol.">
        <title>Megaphylogeny resolves global patterns of mushroom evolution.</title>
        <authorList>
            <person name="Varga T."/>
            <person name="Krizsan K."/>
            <person name="Foldi C."/>
            <person name="Dima B."/>
            <person name="Sanchez-Garcia M."/>
            <person name="Sanchez-Ramirez S."/>
            <person name="Szollosi G.J."/>
            <person name="Szarkandi J.G."/>
            <person name="Papp V."/>
            <person name="Albert L."/>
            <person name="Andreopoulos W."/>
            <person name="Angelini C."/>
            <person name="Antonin V."/>
            <person name="Barry K.W."/>
            <person name="Bougher N.L."/>
            <person name="Buchanan P."/>
            <person name="Buyck B."/>
            <person name="Bense V."/>
            <person name="Catcheside P."/>
            <person name="Chovatia M."/>
            <person name="Cooper J."/>
            <person name="Damon W."/>
            <person name="Desjardin D."/>
            <person name="Finy P."/>
            <person name="Geml J."/>
            <person name="Haridas S."/>
            <person name="Hughes K."/>
            <person name="Justo A."/>
            <person name="Karasinski D."/>
            <person name="Kautmanova I."/>
            <person name="Kiss B."/>
            <person name="Kocsube S."/>
            <person name="Kotiranta H."/>
            <person name="LaButti K.M."/>
            <person name="Lechner B.E."/>
            <person name="Liimatainen K."/>
            <person name="Lipzen A."/>
            <person name="Lukacs Z."/>
            <person name="Mihaltcheva S."/>
            <person name="Morgado L.N."/>
            <person name="Niskanen T."/>
            <person name="Noordeloos M.E."/>
            <person name="Ohm R.A."/>
            <person name="Ortiz-Santana B."/>
            <person name="Ovrebo C."/>
            <person name="Racz N."/>
            <person name="Riley R."/>
            <person name="Savchenko A."/>
            <person name="Shiryaev A."/>
            <person name="Soop K."/>
            <person name="Spirin V."/>
            <person name="Szebenyi C."/>
            <person name="Tomsovsky M."/>
            <person name="Tulloss R.E."/>
            <person name="Uehling J."/>
            <person name="Grigoriev I.V."/>
            <person name="Vagvolgyi C."/>
            <person name="Papp T."/>
            <person name="Martin F.M."/>
            <person name="Miettinen O."/>
            <person name="Hibbett D.S."/>
            <person name="Nagy L.G."/>
        </authorList>
    </citation>
    <scope>NUCLEOTIDE SEQUENCE [LARGE SCALE GENOMIC DNA]</scope>
    <source>
        <strain evidence="2 3">CBS 962.96</strain>
    </source>
</reference>
<feature type="region of interest" description="Disordered" evidence="1">
    <location>
        <begin position="211"/>
        <end position="244"/>
    </location>
</feature>
<proteinExistence type="predicted"/>
<sequence length="244" mass="26260">MSTVITTTTTHRIANQPSSTYPGPSSSQSDGSHYQTQVSQTLTLPTSTHAFPPVPRPLGTLTLTSTYLSNPNFRIDELESLLSSRFLSLEQEVGRGVGIGGGAGAYQYDREQDRDRERERQLREREVADDDNLVPTLIKNQQRESLISSGGTGLGGGALLAQGPLPVRTSNFPARSPPRDIPRLQQRGYVSGPGAGAKEDVESIADWFVLPGTSTSSSHGQGQGNVRPRATSTLSNVSMSRPER</sequence>
<organism evidence="2 3">
    <name type="scientific">Dendrothele bispora (strain CBS 962.96)</name>
    <dbReference type="NCBI Taxonomy" id="1314807"/>
    <lineage>
        <taxon>Eukaryota</taxon>
        <taxon>Fungi</taxon>
        <taxon>Dikarya</taxon>
        <taxon>Basidiomycota</taxon>
        <taxon>Agaricomycotina</taxon>
        <taxon>Agaricomycetes</taxon>
        <taxon>Agaricomycetidae</taxon>
        <taxon>Agaricales</taxon>
        <taxon>Agaricales incertae sedis</taxon>
        <taxon>Dendrothele</taxon>
    </lineage>
</organism>
<dbReference type="AlphaFoldDB" id="A0A4S8LDT2"/>
<feature type="compositionally biased region" description="Polar residues" evidence="1">
    <location>
        <begin position="230"/>
        <end position="244"/>
    </location>
</feature>
<dbReference type="InterPro" id="IPR036570">
    <property type="entry name" value="HORMA_dom_sf"/>
</dbReference>
<feature type="compositionally biased region" description="Polar residues" evidence="1">
    <location>
        <begin position="30"/>
        <end position="40"/>
    </location>
</feature>